<dbReference type="InterPro" id="IPR008906">
    <property type="entry name" value="HATC_C_dom"/>
</dbReference>
<organism evidence="2 3">
    <name type="scientific">Hypothenemus hampei</name>
    <name type="common">Coffee berry borer</name>
    <dbReference type="NCBI Taxonomy" id="57062"/>
    <lineage>
        <taxon>Eukaryota</taxon>
        <taxon>Metazoa</taxon>
        <taxon>Ecdysozoa</taxon>
        <taxon>Arthropoda</taxon>
        <taxon>Hexapoda</taxon>
        <taxon>Insecta</taxon>
        <taxon>Pterygota</taxon>
        <taxon>Neoptera</taxon>
        <taxon>Endopterygota</taxon>
        <taxon>Coleoptera</taxon>
        <taxon>Polyphaga</taxon>
        <taxon>Cucujiformia</taxon>
        <taxon>Curculionidae</taxon>
        <taxon>Scolytinae</taxon>
        <taxon>Hypothenemus</taxon>
    </lineage>
</organism>
<sequence>MEGQVKDLLLCYMQAKYVTSRSLSDIDPCNHAAFLYKRSVYLGIKVQTYIETNKQISERSDLLDYFYGKCIDFMKTGCKEILNRYNFKDSVYDKIEFLLPHNAVSFAFHESFLTLLPALSYFNRFCDEHIWQQIDDEWRQLPHYPLDSLHANINDEIDAFWTALSSENSPFINLSNFALSVLSIPHSNAECERVFSKVNLLKTKTRNKLSTTTVNGSFVETDDE</sequence>
<comment type="caution">
    <text evidence="2">The sequence shown here is derived from an EMBL/GenBank/DDBJ whole genome shotgun (WGS) entry which is preliminary data.</text>
</comment>
<dbReference type="SUPFAM" id="SSF53098">
    <property type="entry name" value="Ribonuclease H-like"/>
    <property type="match status" value="1"/>
</dbReference>
<gene>
    <name evidence="2" type="ORF">ABEB36_010715</name>
</gene>
<evidence type="ECO:0000313" key="2">
    <source>
        <dbReference type="EMBL" id="KAL1492463.1"/>
    </source>
</evidence>
<dbReference type="Proteomes" id="UP001566132">
    <property type="component" value="Unassembled WGS sequence"/>
</dbReference>
<dbReference type="EMBL" id="JBDJPC010000008">
    <property type="protein sequence ID" value="KAL1492463.1"/>
    <property type="molecule type" value="Genomic_DNA"/>
</dbReference>
<feature type="domain" description="HAT C-terminal dimerisation" evidence="1">
    <location>
        <begin position="161"/>
        <end position="214"/>
    </location>
</feature>
<proteinExistence type="predicted"/>
<accession>A0ABD1ED57</accession>
<reference evidence="2 3" key="1">
    <citation type="submission" date="2024-05" db="EMBL/GenBank/DDBJ databases">
        <title>Genetic variation in Jamaican populations of the coffee berry borer (Hypothenemus hampei).</title>
        <authorList>
            <person name="Errbii M."/>
            <person name="Myrie A."/>
        </authorList>
    </citation>
    <scope>NUCLEOTIDE SEQUENCE [LARGE SCALE GENOMIC DNA]</scope>
    <source>
        <strain evidence="2">JA-Hopewell-2020-01-JO</strain>
        <tissue evidence="2">Whole body</tissue>
    </source>
</reference>
<dbReference type="AlphaFoldDB" id="A0ABD1ED57"/>
<dbReference type="Pfam" id="PF05699">
    <property type="entry name" value="Dimer_Tnp_hAT"/>
    <property type="match status" value="1"/>
</dbReference>
<keyword evidence="3" id="KW-1185">Reference proteome</keyword>
<evidence type="ECO:0000313" key="3">
    <source>
        <dbReference type="Proteomes" id="UP001566132"/>
    </source>
</evidence>
<protein>
    <recommendedName>
        <fullName evidence="1">HAT C-terminal dimerisation domain-containing protein</fullName>
    </recommendedName>
</protein>
<evidence type="ECO:0000259" key="1">
    <source>
        <dbReference type="Pfam" id="PF05699"/>
    </source>
</evidence>
<dbReference type="InterPro" id="IPR012337">
    <property type="entry name" value="RNaseH-like_sf"/>
</dbReference>
<name>A0ABD1ED57_HYPHA</name>